<feature type="transmembrane region" description="Helical" evidence="1">
    <location>
        <begin position="20"/>
        <end position="41"/>
    </location>
</feature>
<keyword evidence="1" id="KW-0472">Membrane</keyword>
<name>A0A1H7QQT2_HALLR</name>
<feature type="transmembrane region" description="Helical" evidence="1">
    <location>
        <begin position="47"/>
        <end position="72"/>
    </location>
</feature>
<proteinExistence type="predicted"/>
<dbReference type="Proteomes" id="UP000183894">
    <property type="component" value="Unassembled WGS sequence"/>
</dbReference>
<keyword evidence="1" id="KW-1133">Transmembrane helix</keyword>
<feature type="transmembrane region" description="Helical" evidence="1">
    <location>
        <begin position="92"/>
        <end position="112"/>
    </location>
</feature>
<dbReference type="InterPro" id="IPR058336">
    <property type="entry name" value="VP3-like_halobact-type"/>
</dbReference>
<dbReference type="Pfam" id="PF26064">
    <property type="entry name" value="DUF8023"/>
    <property type="match status" value="1"/>
</dbReference>
<sequence length="138" mass="15023">MKFGNTEITSYPGDIDEIDVSLFSGLLVSLFPALGGIQNIWSYNIEFLINLGSSINFSLWWIVALIFFFLIVGKNRTTPGDSGFTSKETAGIAVWIGLAVLYIVAPDFANFVNSNPTLQLAFWGSEGGIIPAIVAYFS</sequence>
<evidence type="ECO:0000313" key="2">
    <source>
        <dbReference type="EMBL" id="SEL50336.1"/>
    </source>
</evidence>
<protein>
    <submittedName>
        <fullName evidence="2">Uncharacterized protein</fullName>
    </submittedName>
</protein>
<evidence type="ECO:0000256" key="1">
    <source>
        <dbReference type="SAM" id="Phobius"/>
    </source>
</evidence>
<dbReference type="EMBL" id="FOAD01000005">
    <property type="protein sequence ID" value="SEL50336.1"/>
    <property type="molecule type" value="Genomic_DNA"/>
</dbReference>
<evidence type="ECO:0000313" key="3">
    <source>
        <dbReference type="Proteomes" id="UP000183894"/>
    </source>
</evidence>
<reference evidence="2 3" key="1">
    <citation type="submission" date="2016-10" db="EMBL/GenBank/DDBJ databases">
        <authorList>
            <person name="de Groot N.N."/>
        </authorList>
    </citation>
    <scope>NUCLEOTIDE SEQUENCE [LARGE SCALE GENOMIC DNA]</scope>
    <source>
        <strain evidence="2 3">CDM_5</strain>
    </source>
</reference>
<organism evidence="2 3">
    <name type="scientific">Haloferax larsenii</name>
    <dbReference type="NCBI Taxonomy" id="302484"/>
    <lineage>
        <taxon>Archaea</taxon>
        <taxon>Methanobacteriati</taxon>
        <taxon>Methanobacteriota</taxon>
        <taxon>Stenosarchaea group</taxon>
        <taxon>Halobacteria</taxon>
        <taxon>Halobacteriales</taxon>
        <taxon>Haloferacaceae</taxon>
        <taxon>Haloferax</taxon>
    </lineage>
</organism>
<dbReference type="RefSeq" id="WP_074794339.1">
    <property type="nucleotide sequence ID" value="NZ_FOAD01000005.1"/>
</dbReference>
<keyword evidence="1" id="KW-0812">Transmembrane</keyword>
<feature type="transmembrane region" description="Helical" evidence="1">
    <location>
        <begin position="118"/>
        <end position="137"/>
    </location>
</feature>
<gene>
    <name evidence="2" type="ORF">SAMN04488691_105123</name>
</gene>
<accession>A0A1H7QQT2</accession>
<dbReference type="AlphaFoldDB" id="A0A1H7QQT2"/>